<dbReference type="PANTHER" id="PTHR37426:SF1">
    <property type="entry name" value="RIBOSOMAL RNA LARGE SUBUNIT METHYLTRANSFERASE J"/>
    <property type="match status" value="1"/>
</dbReference>
<comment type="function">
    <text evidence="1">Specifically methylates the adenine in position 2030 of 23S rRNA.</text>
</comment>
<proteinExistence type="inferred from homology"/>
<organism evidence="2 3">
    <name type="scientific">Leisingera aquaemixtae</name>
    <dbReference type="NCBI Taxonomy" id="1396826"/>
    <lineage>
        <taxon>Bacteria</taxon>
        <taxon>Pseudomonadati</taxon>
        <taxon>Pseudomonadota</taxon>
        <taxon>Alphaproteobacteria</taxon>
        <taxon>Rhodobacterales</taxon>
        <taxon>Roseobacteraceae</taxon>
        <taxon>Leisingera</taxon>
    </lineage>
</organism>
<dbReference type="GO" id="GO:0036307">
    <property type="term" value="F:23S rRNA (adenine(2030)-N(6))-methyltransferase activity"/>
    <property type="evidence" value="ECO:0007669"/>
    <property type="project" value="UniProtKB-UniRule"/>
</dbReference>
<feature type="binding site" evidence="1">
    <location>
        <position position="117"/>
    </location>
    <ligand>
        <name>S-adenosyl-L-methionine</name>
        <dbReference type="ChEBI" id="CHEBI:59789"/>
    </ligand>
</feature>
<reference evidence="2 3" key="1">
    <citation type="submission" date="2015-09" db="EMBL/GenBank/DDBJ databases">
        <authorList>
            <consortium name="Swine Surveillance"/>
        </authorList>
    </citation>
    <scope>NUCLEOTIDE SEQUENCE [LARGE SCALE GENOMIC DNA]</scope>
    <source>
        <strain evidence="2 3">CECT 8399</strain>
    </source>
</reference>
<gene>
    <name evidence="1 2" type="primary">rlmJ</name>
    <name evidence="2" type="ORF">PHA8399_02386</name>
</gene>
<feature type="binding site" evidence="1">
    <location>
        <begin position="141"/>
        <end position="142"/>
    </location>
    <ligand>
        <name>S-adenosyl-L-methionine</name>
        <dbReference type="ChEBI" id="CHEBI:59789"/>
    </ligand>
</feature>
<dbReference type="InterPro" id="IPR029063">
    <property type="entry name" value="SAM-dependent_MTases_sf"/>
</dbReference>
<sequence length="264" mass="28880">MLSYQHIYHAGNLADVQKHALLAWMLAYLTRKDKPLSYIETHAGRGLYQLDAPEAVKTGEAEQGITKVLAGQGLAADHPLHRALSETRKAHGAAAYPGSPLIAASLLRPGDSLHFAELHPQENAALRAALKPWKAKVHQQDGFELAMSLAPPDPRRGLLLIDPSYEIKSDYARIPGIIGQLHKKWNVGVIALWYPILKDGSHKPMLKALEAQGLPDALRHEVTFPPVREGHRMVGSGMFVVNAPYGAAEETARISALFKAVSRK</sequence>
<feature type="binding site" evidence="1">
    <location>
        <position position="162"/>
    </location>
    <ligand>
        <name>S-adenosyl-L-methionine</name>
        <dbReference type="ChEBI" id="CHEBI:59789"/>
    </ligand>
</feature>
<feature type="binding site" evidence="1">
    <location>
        <position position="19"/>
    </location>
    <ligand>
        <name>S-adenosyl-L-methionine</name>
        <dbReference type="ChEBI" id="CHEBI:59789"/>
    </ligand>
</feature>
<keyword evidence="1" id="KW-0694">RNA-binding</keyword>
<dbReference type="HAMAP" id="MF_00934">
    <property type="entry name" value="23SrRNA_methyltr_J"/>
    <property type="match status" value="1"/>
</dbReference>
<dbReference type="GO" id="GO:0003723">
    <property type="term" value="F:RNA binding"/>
    <property type="evidence" value="ECO:0007669"/>
    <property type="project" value="UniProtKB-UniRule"/>
</dbReference>
<accession>A0A0P1HAQ3</accession>
<dbReference type="PANTHER" id="PTHR37426">
    <property type="entry name" value="RIBOSOMAL RNA LARGE SUBUNIT METHYLTRANSFERASE J"/>
    <property type="match status" value="1"/>
</dbReference>
<evidence type="ECO:0000256" key="1">
    <source>
        <dbReference type="HAMAP-Rule" id="MF_00934"/>
    </source>
</evidence>
<keyword evidence="1" id="KW-0698">rRNA processing</keyword>
<feature type="binding site" evidence="1">
    <location>
        <position position="99"/>
    </location>
    <ligand>
        <name>S-adenosyl-L-methionine</name>
        <dbReference type="ChEBI" id="CHEBI:59789"/>
    </ligand>
</feature>
<keyword evidence="1 2" id="KW-0808">Transferase</keyword>
<feature type="site" description="Interaction with substrate rRNA" evidence="1">
    <location>
        <position position="4"/>
    </location>
</feature>
<dbReference type="STRING" id="1396826.PHA8399_02386"/>
<dbReference type="SUPFAM" id="SSF53335">
    <property type="entry name" value="S-adenosyl-L-methionine-dependent methyltransferases"/>
    <property type="match status" value="1"/>
</dbReference>
<dbReference type="AlphaFoldDB" id="A0A0P1HAQ3"/>
<evidence type="ECO:0000313" key="2">
    <source>
        <dbReference type="EMBL" id="CUI00259.1"/>
    </source>
</evidence>
<feature type="active site" description="Proton acceptor" evidence="1">
    <location>
        <position position="162"/>
    </location>
</feature>
<dbReference type="InterPro" id="IPR007473">
    <property type="entry name" value="RlmJ"/>
</dbReference>
<dbReference type="EC" id="2.1.1.266" evidence="1"/>
<dbReference type="GO" id="GO:0005829">
    <property type="term" value="C:cytosol"/>
    <property type="evidence" value="ECO:0007669"/>
    <property type="project" value="TreeGrafter"/>
</dbReference>
<comment type="similarity">
    <text evidence="1">Belongs to the RlmJ family.</text>
</comment>
<protein>
    <recommendedName>
        <fullName evidence="1">Ribosomal RNA large subunit methyltransferase J</fullName>
        <ecNumber evidence="1">2.1.1.266</ecNumber>
    </recommendedName>
    <alternativeName>
        <fullName evidence="1">23S rRNA (adenine(2030)-N6)-methyltransferase</fullName>
    </alternativeName>
    <alternativeName>
        <fullName evidence="1">23S rRNA m6A2030 methyltransferase</fullName>
    </alternativeName>
</protein>
<comment type="catalytic activity">
    <reaction evidence="1">
        <text>adenosine(2030) in 23S rRNA + S-adenosyl-L-methionine = N(6)-methyladenosine(2030) in 23S rRNA + S-adenosyl-L-homocysteine + H(+)</text>
        <dbReference type="Rhea" id="RHEA:43736"/>
        <dbReference type="Rhea" id="RHEA-COMP:10668"/>
        <dbReference type="Rhea" id="RHEA-COMP:10669"/>
        <dbReference type="ChEBI" id="CHEBI:15378"/>
        <dbReference type="ChEBI" id="CHEBI:57856"/>
        <dbReference type="ChEBI" id="CHEBI:59789"/>
        <dbReference type="ChEBI" id="CHEBI:74411"/>
        <dbReference type="ChEBI" id="CHEBI:74449"/>
        <dbReference type="EC" id="2.1.1.266"/>
    </reaction>
</comment>
<dbReference type="EMBL" id="CYSR01000022">
    <property type="protein sequence ID" value="CUI00259.1"/>
    <property type="molecule type" value="Genomic_DNA"/>
</dbReference>
<evidence type="ECO:0000313" key="3">
    <source>
        <dbReference type="Proteomes" id="UP000051326"/>
    </source>
</evidence>
<dbReference type="Gene3D" id="3.40.50.150">
    <property type="entry name" value="Vaccinia Virus protein VP39"/>
    <property type="match status" value="1"/>
</dbReference>
<dbReference type="Proteomes" id="UP000051326">
    <property type="component" value="Unassembled WGS sequence"/>
</dbReference>
<dbReference type="RefSeq" id="WP_058286352.1">
    <property type="nucleotide sequence ID" value="NZ_CYSR01000022.1"/>
</dbReference>
<name>A0A0P1HAQ3_9RHOB</name>
<dbReference type="GO" id="GO:0070475">
    <property type="term" value="P:rRNA base methylation"/>
    <property type="evidence" value="ECO:0007669"/>
    <property type="project" value="UniProtKB-UniRule"/>
</dbReference>
<keyword evidence="1 2" id="KW-0489">Methyltransferase</keyword>
<dbReference type="Pfam" id="PF04378">
    <property type="entry name" value="RsmJ"/>
    <property type="match status" value="1"/>
</dbReference>
<feature type="binding site" evidence="1">
    <location>
        <position position="42"/>
    </location>
    <ligand>
        <name>S-adenosyl-L-methionine</name>
        <dbReference type="ChEBI" id="CHEBI:59789"/>
    </ligand>
</feature>
<keyword evidence="1" id="KW-0949">S-adenosyl-L-methionine</keyword>
<comment type="subunit">
    <text evidence="1">Monomer.</text>
</comment>